<sequence length="280" mass="33541">MLKYIKPEKHIAKVIHQTYKSNQLPEELQSIVNHLKFKNPDWQYKFYDDHNIIKYIKYHYGQIILDYYLRINPKYGASRADFFRYLLIYNEGGVYLDIKSSCNIPFDQIIQDNDVYLLSQWDNEKDQAFKGAGLHKELRNINGGELQQWYIIAAAGSPFLRAVIEKIIKNIDEYTVWKFGVSKHAVLTFTGPIMYTLTIHPLLAKYPHRFERYNSNYGLIYNGLKNINHKQVLQNHYSLNFEPLVMNHGFQKYIDLMFAFFYKFYRKNLRFSKKDFVRKK</sequence>
<reference evidence="2" key="1">
    <citation type="submission" date="2016-09" db="EMBL/GenBank/DDBJ databases">
        <authorList>
            <person name="Varghese N."/>
            <person name="Submissions S."/>
        </authorList>
    </citation>
    <scope>NUCLEOTIDE SEQUENCE [LARGE SCALE GENOMIC DNA]</scope>
    <source>
        <strain evidence="2">ANC 4466</strain>
    </source>
</reference>
<dbReference type="PANTHER" id="PTHR31834:SF1">
    <property type="entry name" value="INITIATION-SPECIFIC ALPHA-1,6-MANNOSYLTRANSFERASE"/>
    <property type="match status" value="1"/>
</dbReference>
<dbReference type="SUPFAM" id="SSF53448">
    <property type="entry name" value="Nucleotide-diphospho-sugar transferases"/>
    <property type="match status" value="1"/>
</dbReference>
<dbReference type="Pfam" id="PF04488">
    <property type="entry name" value="Gly_transf_sug"/>
    <property type="match status" value="1"/>
</dbReference>
<dbReference type="GO" id="GO:0006487">
    <property type="term" value="P:protein N-linked glycosylation"/>
    <property type="evidence" value="ECO:0007669"/>
    <property type="project" value="TreeGrafter"/>
</dbReference>
<accession>A0A240E4U4</accession>
<dbReference type="Proteomes" id="UP000219042">
    <property type="component" value="Unassembled WGS sequence"/>
</dbReference>
<keyword evidence="1" id="KW-0808">Transferase</keyword>
<dbReference type="AlphaFoldDB" id="A0A240E4U4"/>
<organism evidence="1 2">
    <name type="scientific">Acinetobacter puyangensis</name>
    <dbReference type="NCBI Taxonomy" id="1096779"/>
    <lineage>
        <taxon>Bacteria</taxon>
        <taxon>Pseudomonadati</taxon>
        <taxon>Pseudomonadota</taxon>
        <taxon>Gammaproteobacteria</taxon>
        <taxon>Moraxellales</taxon>
        <taxon>Moraxellaceae</taxon>
        <taxon>Acinetobacter</taxon>
    </lineage>
</organism>
<dbReference type="PANTHER" id="PTHR31834">
    <property type="entry name" value="INITIATION-SPECIFIC ALPHA-1,6-MANNOSYLTRANSFERASE"/>
    <property type="match status" value="1"/>
</dbReference>
<dbReference type="InterPro" id="IPR039367">
    <property type="entry name" value="Och1-like"/>
</dbReference>
<keyword evidence="2" id="KW-1185">Reference proteome</keyword>
<dbReference type="EMBL" id="OANT01000001">
    <property type="protein sequence ID" value="SNX43293.1"/>
    <property type="molecule type" value="Genomic_DNA"/>
</dbReference>
<dbReference type="Gene3D" id="3.90.550.20">
    <property type="match status" value="1"/>
</dbReference>
<proteinExistence type="predicted"/>
<dbReference type="GO" id="GO:0000009">
    <property type="term" value="F:alpha-1,6-mannosyltransferase activity"/>
    <property type="evidence" value="ECO:0007669"/>
    <property type="project" value="InterPro"/>
</dbReference>
<name>A0A240E4U4_9GAMM</name>
<gene>
    <name evidence="1" type="ORF">SAMN05421731_101329</name>
</gene>
<dbReference type="InterPro" id="IPR007577">
    <property type="entry name" value="GlycoTrfase_DXD_sugar-bd_CS"/>
</dbReference>
<dbReference type="InterPro" id="IPR029044">
    <property type="entry name" value="Nucleotide-diphossugar_trans"/>
</dbReference>
<evidence type="ECO:0000313" key="2">
    <source>
        <dbReference type="Proteomes" id="UP000219042"/>
    </source>
</evidence>
<evidence type="ECO:0000313" key="1">
    <source>
        <dbReference type="EMBL" id="SNX43293.1"/>
    </source>
</evidence>
<protein>
    <submittedName>
        <fullName evidence="1">Glycosyltransferase sugar-binding region containing DXD motif-containing protein</fullName>
    </submittedName>
</protein>